<sequence>MAVIRYNQKNIKNMQGDITMNNKLSQECFDSAKKSAKKIATIEIVAEPKFYFAESQESNSIDEDFIASLEKGEHLDDNFLDTAE</sequence>
<dbReference type="EMBL" id="CDSC02000136">
    <property type="protein sequence ID" value="SEH72122.1"/>
    <property type="molecule type" value="Genomic_DNA"/>
</dbReference>
<gene>
    <name evidence="1" type="ORF">BAZSYMA_ACONTIG00032_2</name>
</gene>
<name>A0A1H6K9K8_9GAMM</name>
<dbReference type="AlphaFoldDB" id="A0A1H6K9K8"/>
<organism evidence="1 2">
    <name type="scientific">Bathymodiolus azoricus thioautotrophic gill symbiont</name>
    <dbReference type="NCBI Taxonomy" id="235205"/>
    <lineage>
        <taxon>Bacteria</taxon>
        <taxon>Pseudomonadati</taxon>
        <taxon>Pseudomonadota</taxon>
        <taxon>Gammaproteobacteria</taxon>
        <taxon>sulfur-oxidizing symbionts</taxon>
    </lineage>
</organism>
<evidence type="ECO:0000313" key="1">
    <source>
        <dbReference type="EMBL" id="SEH72122.1"/>
    </source>
</evidence>
<reference evidence="2" key="1">
    <citation type="submission" date="2016-06" db="EMBL/GenBank/DDBJ databases">
        <authorList>
            <person name="Petersen J."/>
            <person name="Sayavedra L."/>
        </authorList>
    </citation>
    <scope>NUCLEOTIDE SEQUENCE [LARGE SCALE GENOMIC DNA]</scope>
    <source>
        <strain evidence="2">BazSymA</strain>
    </source>
</reference>
<evidence type="ECO:0000313" key="2">
    <source>
        <dbReference type="Proteomes" id="UP000198988"/>
    </source>
</evidence>
<dbReference type="Proteomes" id="UP000198988">
    <property type="component" value="Unassembled WGS sequence"/>
</dbReference>
<accession>A0A1H6K9K8</accession>
<protein>
    <submittedName>
        <fullName evidence="1">Uncharacterized protein</fullName>
    </submittedName>
</protein>
<proteinExistence type="predicted"/>